<dbReference type="GO" id="GO:0005829">
    <property type="term" value="C:cytosol"/>
    <property type="evidence" value="ECO:0007669"/>
    <property type="project" value="TreeGrafter"/>
</dbReference>
<reference evidence="11" key="1">
    <citation type="submission" date="2013-10" db="EMBL/GenBank/DDBJ databases">
        <title>Genomic analysis of the causative agents of coccidiosis in chickens.</title>
        <authorList>
            <person name="Reid A.J."/>
            <person name="Blake D."/>
            <person name="Billington K."/>
            <person name="Browne H."/>
            <person name="Dunn M."/>
            <person name="Hung S."/>
            <person name="Kawahara F."/>
            <person name="Miranda-Saavedra D."/>
            <person name="Mourier T."/>
            <person name="Nagra H."/>
            <person name="Otto T.D."/>
            <person name="Rawlings N."/>
            <person name="Sanchez A."/>
            <person name="Sanders M."/>
            <person name="Subramaniam C."/>
            <person name="Tay Y."/>
            <person name="Dear P."/>
            <person name="Doerig C."/>
            <person name="Gruber A."/>
            <person name="Parkinson J."/>
            <person name="Shirley M."/>
            <person name="Wan K.L."/>
            <person name="Berriman M."/>
            <person name="Tomley F."/>
            <person name="Pain A."/>
        </authorList>
    </citation>
    <scope>NUCLEOTIDE SEQUENCE [LARGE SCALE GENOMIC DNA]</scope>
    <source>
        <strain evidence="11">Weybridge</strain>
    </source>
</reference>
<dbReference type="InterPro" id="IPR044143">
    <property type="entry name" value="GlgB_N_E_set_prok"/>
</dbReference>
<dbReference type="InterPro" id="IPR006048">
    <property type="entry name" value="A-amylase/branching_C"/>
</dbReference>
<dbReference type="GO" id="GO:0043169">
    <property type="term" value="F:cation binding"/>
    <property type="evidence" value="ECO:0007669"/>
    <property type="project" value="InterPro"/>
</dbReference>
<dbReference type="PANTHER" id="PTHR43651">
    <property type="entry name" value="1,4-ALPHA-GLUCAN-BRANCHING ENZYME"/>
    <property type="match status" value="1"/>
</dbReference>
<feature type="compositionally biased region" description="Polar residues" evidence="9">
    <location>
        <begin position="930"/>
        <end position="940"/>
    </location>
</feature>
<comment type="similarity">
    <text evidence="3">Belongs to the glycosyl hydrolase 13 family. GlgB subfamily.</text>
</comment>
<dbReference type="Proteomes" id="UP000030763">
    <property type="component" value="Unassembled WGS sequence"/>
</dbReference>
<sequence length="940" mass="106362">MADSAHTQAHDIGVRNNPKEDSACHTKSLTPLSSFQHPSQDPEGTETRDSTTMEALPGRLVDAVRLSDPAATPDSAGKVYKSCSTVQEGEAAGDLRANGTSHGQQTKHDGTGGVASSKRTTACPTGYVPTPGPKEQPNTNMNDVAKVDHVEKAQRHDQTHFMAVPIDTMPPNADIPEYDMHLLNLARHADPFRMLGCHLVESQDTDNRMVVVRAFEIYTTHPSASSRGPAVKSSDAYVPLDYELLVRGEGEEFPRVVYDTYSFGMTVPQYNLELFQSGSCWHVDNLMGSHIITVDGVAGVRFAVWAPNCICVSVVGDWNGWDGRAHPMRKRVEFGCWDLFIPGIGPGEKYGYRIHAKNGTDFIKIDPYAQEFEVPPKTASIISGCDDAFKNAEARYQWHDQEWMEKRKKLGETDQLHREPMAIYEVHLPSWMRGQDGRYLSMLVPHLKNMNFTHVEFLPLAHHPFEGSWGYQVTGLYAPYSRLGTPDDFKYLVDTLHQANIGVFIDFVPAHFCKDSWGLVYYDGEPCYEYADPREGEHKLWGTAVFNYRRNEVRSFLLGAAYHWLRRYHIDGLRIDAVSSMLYKNHQKEDGDWLPNEHGGDANLQAISLLQELNWVVHKEFPGVFTMAEESTSWRGVTDKANGLGFDAKWDLGWMNDTLSYLCCPVENRRKCHNKLTFRGLYMAHERWILPLSHDEVVSGKGSLLDKCGYLGTPFEDRIRTLKTLYGFQIGMPGRPLIFMGGEIGQGREWKDNRSVDWHEGEEELRKKLCIWVSDLLGLYRTQLALHAGDDETWNFKWTDCDNNNDCIVAFLRSYEFWFNDILVVCNFSPQAYYRYPVGVPHGGEWQLMLNSDDWKYAGGMCGMGNGSYIHTTQGGRLGWPYCLWLDVPANGCLYLKAPQPSAEEKQRIIHEARLARESREERGEAEANHGTTNKPEVSS</sequence>
<feature type="compositionally biased region" description="Polar residues" evidence="9">
    <location>
        <begin position="25"/>
        <end position="39"/>
    </location>
</feature>
<feature type="compositionally biased region" description="Basic and acidic residues" evidence="9">
    <location>
        <begin position="8"/>
        <end position="24"/>
    </location>
</feature>
<protein>
    <recommendedName>
        <fullName evidence="4">1,4-alpha-glucan branching enzyme</fullName>
        <ecNumber evidence="4">2.4.1.18</ecNumber>
    </recommendedName>
</protein>
<feature type="compositionally biased region" description="Basic and acidic residues" evidence="9">
    <location>
        <begin position="915"/>
        <end position="928"/>
    </location>
</feature>
<keyword evidence="6" id="KW-0808">Transferase</keyword>
<dbReference type="GO" id="GO:0003844">
    <property type="term" value="F:1,4-alpha-glucan branching enzyme activity"/>
    <property type="evidence" value="ECO:0007669"/>
    <property type="project" value="UniProtKB-EC"/>
</dbReference>
<dbReference type="InterPro" id="IPR017853">
    <property type="entry name" value="GH"/>
</dbReference>
<dbReference type="GO" id="GO:0004553">
    <property type="term" value="F:hydrolase activity, hydrolyzing O-glycosyl compounds"/>
    <property type="evidence" value="ECO:0007669"/>
    <property type="project" value="InterPro"/>
</dbReference>
<keyword evidence="5" id="KW-0321">Glycogen metabolism</keyword>
<evidence type="ECO:0000256" key="5">
    <source>
        <dbReference type="ARBA" id="ARBA00022600"/>
    </source>
</evidence>
<evidence type="ECO:0000259" key="10">
    <source>
        <dbReference type="SMART" id="SM00642"/>
    </source>
</evidence>
<feature type="region of interest" description="Disordered" evidence="9">
    <location>
        <begin position="1"/>
        <end position="80"/>
    </location>
</feature>
<dbReference type="SUPFAM" id="SSF51445">
    <property type="entry name" value="(Trans)glycosidases"/>
    <property type="match status" value="1"/>
</dbReference>
<comment type="pathway">
    <text evidence="2">Glycan biosynthesis; glycogen biosynthesis.</text>
</comment>
<keyword evidence="8" id="KW-0119">Carbohydrate metabolism</keyword>
<dbReference type="Pfam" id="PF02922">
    <property type="entry name" value="CBM_48"/>
    <property type="match status" value="1"/>
</dbReference>
<dbReference type="NCBIfam" id="TIGR01515">
    <property type="entry name" value="branching_enzym"/>
    <property type="match status" value="1"/>
</dbReference>
<proteinExistence type="inferred from homology"/>
<dbReference type="EC" id="2.4.1.18" evidence="4"/>
<evidence type="ECO:0000256" key="2">
    <source>
        <dbReference type="ARBA" id="ARBA00004964"/>
    </source>
</evidence>
<evidence type="ECO:0000256" key="4">
    <source>
        <dbReference type="ARBA" id="ARBA00012541"/>
    </source>
</evidence>
<dbReference type="EMBL" id="HG719745">
    <property type="protein sequence ID" value="CDJ58601.1"/>
    <property type="molecule type" value="Genomic_DNA"/>
</dbReference>
<gene>
    <name evidence="11" type="ORF">EMWEY_00016840</name>
</gene>
<evidence type="ECO:0000313" key="12">
    <source>
        <dbReference type="Proteomes" id="UP000030763"/>
    </source>
</evidence>
<dbReference type="Gene3D" id="2.60.40.10">
    <property type="entry name" value="Immunoglobulins"/>
    <property type="match status" value="1"/>
</dbReference>
<dbReference type="InterPro" id="IPR013783">
    <property type="entry name" value="Ig-like_fold"/>
</dbReference>
<dbReference type="CDD" id="cd02855">
    <property type="entry name" value="E_set_GBE_prok_N"/>
    <property type="match status" value="1"/>
</dbReference>
<name>U6M3M2_EIMMA</name>
<evidence type="ECO:0000256" key="7">
    <source>
        <dbReference type="ARBA" id="ARBA00023056"/>
    </source>
</evidence>
<keyword evidence="7" id="KW-0320">Glycogen biosynthesis</keyword>
<dbReference type="SUPFAM" id="SSF51011">
    <property type="entry name" value="Glycosyl hydrolase domain"/>
    <property type="match status" value="1"/>
</dbReference>
<dbReference type="OrthoDB" id="5590356at2759"/>
<feature type="region of interest" description="Disordered" evidence="9">
    <location>
        <begin position="95"/>
        <end position="139"/>
    </location>
</feature>
<feature type="region of interest" description="Disordered" evidence="9">
    <location>
        <begin position="915"/>
        <end position="940"/>
    </location>
</feature>
<dbReference type="SMART" id="SM00642">
    <property type="entry name" value="Aamy"/>
    <property type="match status" value="1"/>
</dbReference>
<dbReference type="CDD" id="cd11322">
    <property type="entry name" value="AmyAc_Glg_BE"/>
    <property type="match status" value="1"/>
</dbReference>
<dbReference type="Gene3D" id="2.60.40.1180">
    <property type="entry name" value="Golgi alpha-mannosidase II"/>
    <property type="match status" value="1"/>
</dbReference>
<dbReference type="InterPro" id="IPR013780">
    <property type="entry name" value="Glyco_hydro_b"/>
</dbReference>
<evidence type="ECO:0000313" key="11">
    <source>
        <dbReference type="EMBL" id="CDJ58601.1"/>
    </source>
</evidence>
<dbReference type="Gene3D" id="3.20.20.80">
    <property type="entry name" value="Glycosidases"/>
    <property type="match status" value="1"/>
</dbReference>
<dbReference type="NCBIfam" id="NF003811">
    <property type="entry name" value="PRK05402.1"/>
    <property type="match status" value="1"/>
</dbReference>
<dbReference type="Pfam" id="PF00128">
    <property type="entry name" value="Alpha-amylase"/>
    <property type="match status" value="1"/>
</dbReference>
<dbReference type="Pfam" id="PF02806">
    <property type="entry name" value="Alpha-amylase_C"/>
    <property type="match status" value="1"/>
</dbReference>
<evidence type="ECO:0000256" key="9">
    <source>
        <dbReference type="SAM" id="MobiDB-lite"/>
    </source>
</evidence>
<dbReference type="PANTHER" id="PTHR43651:SF3">
    <property type="entry name" value="1,4-ALPHA-GLUCAN-BRANCHING ENZYME"/>
    <property type="match status" value="1"/>
</dbReference>
<organism evidence="11 12">
    <name type="scientific">Eimeria maxima</name>
    <name type="common">Coccidian parasite</name>
    <dbReference type="NCBI Taxonomy" id="5804"/>
    <lineage>
        <taxon>Eukaryota</taxon>
        <taxon>Sar</taxon>
        <taxon>Alveolata</taxon>
        <taxon>Apicomplexa</taxon>
        <taxon>Conoidasida</taxon>
        <taxon>Coccidia</taxon>
        <taxon>Eucoccidiorida</taxon>
        <taxon>Eimeriorina</taxon>
        <taxon>Eimeriidae</taxon>
        <taxon>Eimeria</taxon>
    </lineage>
</organism>
<dbReference type="InterPro" id="IPR006407">
    <property type="entry name" value="GlgB"/>
</dbReference>
<dbReference type="VEuPathDB" id="ToxoDB:EMWEY_00016840"/>
<keyword evidence="12" id="KW-1185">Reference proteome</keyword>
<dbReference type="InterPro" id="IPR004193">
    <property type="entry name" value="Glyco_hydro_13_N"/>
</dbReference>
<dbReference type="GO" id="GO:0005978">
    <property type="term" value="P:glycogen biosynthetic process"/>
    <property type="evidence" value="ECO:0007669"/>
    <property type="project" value="UniProtKB-UniPathway"/>
</dbReference>
<reference evidence="11" key="2">
    <citation type="submission" date="2013-10" db="EMBL/GenBank/DDBJ databases">
        <authorList>
            <person name="Aslett M."/>
        </authorList>
    </citation>
    <scope>NUCLEOTIDE SEQUENCE [LARGE SCALE GENOMIC DNA]</scope>
    <source>
        <strain evidence="11">Weybridge</strain>
    </source>
</reference>
<evidence type="ECO:0000256" key="3">
    <source>
        <dbReference type="ARBA" id="ARBA00009000"/>
    </source>
</evidence>
<feature type="domain" description="Glycosyl hydrolase family 13 catalytic" evidence="10">
    <location>
        <begin position="425"/>
        <end position="787"/>
    </location>
</feature>
<dbReference type="GeneID" id="25335670"/>
<dbReference type="OMA" id="ERYKFEI"/>
<dbReference type="AlphaFoldDB" id="U6M3M2"/>
<accession>U6M3M2</accession>
<dbReference type="RefSeq" id="XP_013335249.1">
    <property type="nucleotide sequence ID" value="XM_013479795.1"/>
</dbReference>
<dbReference type="InterPro" id="IPR006047">
    <property type="entry name" value="GH13_cat_dom"/>
</dbReference>
<evidence type="ECO:0000256" key="8">
    <source>
        <dbReference type="ARBA" id="ARBA00023277"/>
    </source>
</evidence>
<evidence type="ECO:0000256" key="1">
    <source>
        <dbReference type="ARBA" id="ARBA00000826"/>
    </source>
</evidence>
<dbReference type="UniPathway" id="UPA00164"/>
<evidence type="ECO:0000256" key="6">
    <source>
        <dbReference type="ARBA" id="ARBA00022679"/>
    </source>
</evidence>
<comment type="catalytic activity">
    <reaction evidence="1">
        <text>Transfers a segment of a (1-&gt;4)-alpha-D-glucan chain to a primary hydroxy group in a similar glucan chain.</text>
        <dbReference type="EC" id="2.4.1.18"/>
    </reaction>
</comment>
<dbReference type="NCBIfam" id="NF008967">
    <property type="entry name" value="PRK12313.1"/>
    <property type="match status" value="1"/>
</dbReference>